<dbReference type="Pfam" id="PF05023">
    <property type="entry name" value="Phytochelatin"/>
    <property type="match status" value="1"/>
</dbReference>
<dbReference type="InterPro" id="IPR040409">
    <property type="entry name" value="PCS-like"/>
</dbReference>
<proteinExistence type="predicted"/>
<organism evidence="6">
    <name type="scientific">Chaetoceros debilis</name>
    <dbReference type="NCBI Taxonomy" id="122233"/>
    <lineage>
        <taxon>Eukaryota</taxon>
        <taxon>Sar</taxon>
        <taxon>Stramenopiles</taxon>
        <taxon>Ochrophyta</taxon>
        <taxon>Bacillariophyta</taxon>
        <taxon>Coscinodiscophyceae</taxon>
        <taxon>Chaetocerotophycidae</taxon>
        <taxon>Chaetocerotales</taxon>
        <taxon>Chaetocerotaceae</taxon>
        <taxon>Chaetoceros</taxon>
    </lineage>
</organism>
<evidence type="ECO:0000256" key="1">
    <source>
        <dbReference type="ARBA" id="ARBA00012468"/>
    </source>
</evidence>
<accession>A0A7S3VGD3</accession>
<keyword evidence="2" id="KW-0104">Cadmium</keyword>
<dbReference type="GO" id="GO:0010038">
    <property type="term" value="P:response to metal ion"/>
    <property type="evidence" value="ECO:0007669"/>
    <property type="project" value="InterPro"/>
</dbReference>
<feature type="domain" description="Peptidase C83" evidence="5">
    <location>
        <begin position="144"/>
        <end position="394"/>
    </location>
</feature>
<sequence>MARVVARCISSVARGRNCGSGSSIISKSKQGVPSSLCHQQPQIAHFSSAATVFEETYDDCVDHAIKSLKGKERLTGLHNQPTSKHCDTCTCERHDHGETAEIKKQLYDPEFGRMHEYENGHDHNHVCEDNYLANNYPLPPPLPEPKFSFHRRIMPSSLIQFSSPEGRRLFKEALAQNTSEAFFPLSEQFTNQSEPAYCGVTTLIMVLNAFGIDPNVRWKGGWRWFGSEDMILDKCCVNSERVRRAGILMEEFRNLGGCQGLQIEMKRPLPYKHEALESVKADKQYYGLDEFRENIIQMVKNPPVYHTEESQCDKGGGFMVVSFARSALGQTGDGHFSPIAAYHEESDKCLVLDVARFKYAPFWVRVEDLYESTRPIDPMTNQSRGWFMMYPPSLSSSQEGSYTGTKVLEERKKSADEVPLYEDQVKHHICQNDLPREKRN</sequence>
<dbReference type="GO" id="GO:0046872">
    <property type="term" value="F:metal ion binding"/>
    <property type="evidence" value="ECO:0007669"/>
    <property type="project" value="UniProtKB-KW"/>
</dbReference>
<dbReference type="InterPro" id="IPR038765">
    <property type="entry name" value="Papain-like_cys_pep_sf"/>
</dbReference>
<dbReference type="EC" id="2.3.2.15" evidence="1"/>
<dbReference type="InterPro" id="IPR038156">
    <property type="entry name" value="PCS_N_sf"/>
</dbReference>
<dbReference type="Gene3D" id="3.90.70.30">
    <property type="entry name" value="Phytochelatin synthase, N-terminal domain"/>
    <property type="match status" value="1"/>
</dbReference>
<dbReference type="EMBL" id="HBIO01031072">
    <property type="protein sequence ID" value="CAE0478957.1"/>
    <property type="molecule type" value="Transcribed_RNA"/>
</dbReference>
<evidence type="ECO:0000259" key="5">
    <source>
        <dbReference type="PROSITE" id="PS51443"/>
    </source>
</evidence>
<dbReference type="GO" id="GO:0016756">
    <property type="term" value="F:glutathione gamma-glutamylcysteinyltransferase activity"/>
    <property type="evidence" value="ECO:0007669"/>
    <property type="project" value="UniProtKB-EC"/>
</dbReference>
<dbReference type="InterPro" id="IPR007719">
    <property type="entry name" value="PCS_N"/>
</dbReference>
<keyword evidence="3" id="KW-0808">Transferase</keyword>
<evidence type="ECO:0000313" key="6">
    <source>
        <dbReference type="EMBL" id="CAE0478957.1"/>
    </source>
</evidence>
<dbReference type="GO" id="GO:0046938">
    <property type="term" value="P:phytochelatin biosynthetic process"/>
    <property type="evidence" value="ECO:0007669"/>
    <property type="project" value="InterPro"/>
</dbReference>
<reference evidence="6" key="1">
    <citation type="submission" date="2021-01" db="EMBL/GenBank/DDBJ databases">
        <authorList>
            <person name="Corre E."/>
            <person name="Pelletier E."/>
            <person name="Niang G."/>
            <person name="Scheremetjew M."/>
            <person name="Finn R."/>
            <person name="Kale V."/>
            <person name="Holt S."/>
            <person name="Cochrane G."/>
            <person name="Meng A."/>
            <person name="Brown T."/>
            <person name="Cohen L."/>
        </authorList>
    </citation>
    <scope>NUCLEOTIDE SEQUENCE</scope>
    <source>
        <strain evidence="6">MM31A-1</strain>
    </source>
</reference>
<evidence type="ECO:0000256" key="3">
    <source>
        <dbReference type="ARBA" id="ARBA00022679"/>
    </source>
</evidence>
<evidence type="ECO:0000256" key="4">
    <source>
        <dbReference type="ARBA" id="ARBA00022723"/>
    </source>
</evidence>
<dbReference type="FunFam" id="3.90.70.30:FF:000001">
    <property type="entry name" value="Glutathione gamma-glutamylcysteinyltransferase 1"/>
    <property type="match status" value="1"/>
</dbReference>
<dbReference type="PROSITE" id="PS51443">
    <property type="entry name" value="PCS"/>
    <property type="match status" value="1"/>
</dbReference>
<name>A0A7S3VGD3_9STRA</name>
<keyword evidence="4" id="KW-0479">Metal-binding</keyword>
<dbReference type="PANTHER" id="PTHR33447">
    <property type="entry name" value="GLUTATHIONE GAMMA-GLUTAMYLCYSTEINYLTRANSFERASE"/>
    <property type="match status" value="1"/>
</dbReference>
<protein>
    <recommendedName>
        <fullName evidence="1">glutathione gamma-glutamylcysteinyltransferase</fullName>
        <ecNumber evidence="1">2.3.2.15</ecNumber>
    </recommendedName>
</protein>
<dbReference type="SUPFAM" id="SSF54001">
    <property type="entry name" value="Cysteine proteinases"/>
    <property type="match status" value="1"/>
</dbReference>
<gene>
    <name evidence="6" type="ORF">CDEB00056_LOCUS23810</name>
</gene>
<dbReference type="AlphaFoldDB" id="A0A7S3VGD3"/>
<evidence type="ECO:0000256" key="2">
    <source>
        <dbReference type="ARBA" id="ARBA00022539"/>
    </source>
</evidence>